<dbReference type="EMBL" id="UINC01172210">
    <property type="protein sequence ID" value="SVD77169.1"/>
    <property type="molecule type" value="Genomic_DNA"/>
</dbReference>
<feature type="non-terminal residue" evidence="1">
    <location>
        <position position="1"/>
    </location>
</feature>
<sequence length="28" mass="3255">HANLNTTQIYTKVSNKELRKIKSPLDEL</sequence>
<accession>A0A382Y298</accession>
<evidence type="ECO:0008006" key="2">
    <source>
        <dbReference type="Google" id="ProtNLM"/>
    </source>
</evidence>
<proteinExistence type="predicted"/>
<name>A0A382Y298_9ZZZZ</name>
<gene>
    <name evidence="1" type="ORF">METZ01_LOCUS430023</name>
</gene>
<dbReference type="AlphaFoldDB" id="A0A382Y298"/>
<reference evidence="1" key="1">
    <citation type="submission" date="2018-05" db="EMBL/GenBank/DDBJ databases">
        <authorList>
            <person name="Lanie J.A."/>
            <person name="Ng W.-L."/>
            <person name="Kazmierczak K.M."/>
            <person name="Andrzejewski T.M."/>
            <person name="Davidsen T.M."/>
            <person name="Wayne K.J."/>
            <person name="Tettelin H."/>
            <person name="Glass J.I."/>
            <person name="Rusch D."/>
            <person name="Podicherti R."/>
            <person name="Tsui H.-C.T."/>
            <person name="Winkler M.E."/>
        </authorList>
    </citation>
    <scope>NUCLEOTIDE SEQUENCE</scope>
</reference>
<organism evidence="1">
    <name type="scientific">marine metagenome</name>
    <dbReference type="NCBI Taxonomy" id="408172"/>
    <lineage>
        <taxon>unclassified sequences</taxon>
        <taxon>metagenomes</taxon>
        <taxon>ecological metagenomes</taxon>
    </lineage>
</organism>
<protein>
    <recommendedName>
        <fullName evidence="2">Tyr recombinase domain-containing protein</fullName>
    </recommendedName>
</protein>
<evidence type="ECO:0000313" key="1">
    <source>
        <dbReference type="EMBL" id="SVD77169.1"/>
    </source>
</evidence>